<dbReference type="PROSITE" id="PS50005">
    <property type="entry name" value="TPR"/>
    <property type="match status" value="2"/>
</dbReference>
<protein>
    <submittedName>
        <fullName evidence="2">Tetratricopeptide repeat protein</fullName>
    </submittedName>
</protein>
<dbReference type="STRING" id="1122973.GCA_000379925_01669"/>
<reference evidence="2 3" key="1">
    <citation type="submission" date="2019-03" db="EMBL/GenBank/DDBJ databases">
        <title>Porphyromonas levii Isolated from the Uterus of Dairy Cows.</title>
        <authorList>
            <person name="Francis A.M."/>
        </authorList>
    </citation>
    <scope>NUCLEOTIDE SEQUENCE [LARGE SCALE GENOMIC DNA]</scope>
    <source>
        <strain evidence="2 3">AF5678</strain>
    </source>
</reference>
<evidence type="ECO:0000256" key="1">
    <source>
        <dbReference type="SAM" id="MobiDB-lite"/>
    </source>
</evidence>
<proteinExistence type="predicted"/>
<evidence type="ECO:0000313" key="2">
    <source>
        <dbReference type="EMBL" id="TFH96184.1"/>
    </source>
</evidence>
<evidence type="ECO:0000313" key="3">
    <source>
        <dbReference type="Proteomes" id="UP000297225"/>
    </source>
</evidence>
<dbReference type="SUPFAM" id="SSF48452">
    <property type="entry name" value="TPR-like"/>
    <property type="match status" value="1"/>
</dbReference>
<gene>
    <name evidence="2" type="ORF">E4P47_02860</name>
</gene>
<accession>A0A4Y8WSA3</accession>
<feature type="region of interest" description="Disordered" evidence="1">
    <location>
        <begin position="137"/>
        <end position="233"/>
    </location>
</feature>
<dbReference type="Gene3D" id="1.25.40.10">
    <property type="entry name" value="Tetratricopeptide repeat domain"/>
    <property type="match status" value="2"/>
</dbReference>
<feature type="compositionally biased region" description="Low complexity" evidence="1">
    <location>
        <begin position="164"/>
        <end position="186"/>
    </location>
</feature>
<dbReference type="Proteomes" id="UP000297225">
    <property type="component" value="Unassembled WGS sequence"/>
</dbReference>
<organism evidence="2 3">
    <name type="scientific">Porphyromonas levii</name>
    <dbReference type="NCBI Taxonomy" id="28114"/>
    <lineage>
        <taxon>Bacteria</taxon>
        <taxon>Pseudomonadati</taxon>
        <taxon>Bacteroidota</taxon>
        <taxon>Bacteroidia</taxon>
        <taxon>Bacteroidales</taxon>
        <taxon>Porphyromonadaceae</taxon>
        <taxon>Porphyromonas</taxon>
    </lineage>
</organism>
<dbReference type="SMART" id="SM00028">
    <property type="entry name" value="TPR"/>
    <property type="match status" value="3"/>
</dbReference>
<name>A0A4Y8WSA3_9PORP</name>
<comment type="caution">
    <text evidence="2">The sequence shown here is derived from an EMBL/GenBank/DDBJ whole genome shotgun (WGS) entry which is preliminary data.</text>
</comment>
<dbReference type="AlphaFoldDB" id="A0A4Y8WSA3"/>
<feature type="compositionally biased region" description="Basic and acidic residues" evidence="1">
    <location>
        <begin position="206"/>
        <end position="217"/>
    </location>
</feature>
<sequence length="233" mass="27398">MLSALSLAGYAQKEVRSQVRKGNKQFAKERYSEAEIEYRKALELNPNDPETNYNLANTLYRTERGEEAGKIYQELMKEIKLMPKERAADLAHNAGNLAMKAKDYQSAIEMYKESLRRRPTDEETRYNLALAQKLLEQQQQQGGGGDDNQQQQDDQQKQQDDQQQDQQQQQQPQEQNDQQNKEQQQQTQSQRMSQDNAEKILNAYIQDEKDTQRKVEQMKQQQQQGRKSRPKNW</sequence>
<dbReference type="EMBL" id="SPNC01000027">
    <property type="protein sequence ID" value="TFH96184.1"/>
    <property type="molecule type" value="Genomic_DNA"/>
</dbReference>
<dbReference type="OrthoDB" id="1525165at2"/>
<keyword evidence="3" id="KW-1185">Reference proteome</keyword>
<dbReference type="Pfam" id="PF13181">
    <property type="entry name" value="TPR_8"/>
    <property type="match status" value="1"/>
</dbReference>
<dbReference type="InterPro" id="IPR011990">
    <property type="entry name" value="TPR-like_helical_dom_sf"/>
</dbReference>
<dbReference type="Pfam" id="PF13414">
    <property type="entry name" value="TPR_11"/>
    <property type="match status" value="1"/>
</dbReference>
<dbReference type="InterPro" id="IPR019734">
    <property type="entry name" value="TPR_rpt"/>
</dbReference>